<dbReference type="EMBL" id="LSRX01001005">
    <property type="protein sequence ID" value="OLP84933.1"/>
    <property type="molecule type" value="Genomic_DNA"/>
</dbReference>
<organism evidence="1 2">
    <name type="scientific">Symbiodinium microadriaticum</name>
    <name type="common">Dinoflagellate</name>
    <name type="synonym">Zooxanthella microadriatica</name>
    <dbReference type="NCBI Taxonomy" id="2951"/>
    <lineage>
        <taxon>Eukaryota</taxon>
        <taxon>Sar</taxon>
        <taxon>Alveolata</taxon>
        <taxon>Dinophyceae</taxon>
        <taxon>Suessiales</taxon>
        <taxon>Symbiodiniaceae</taxon>
        <taxon>Symbiodinium</taxon>
    </lineage>
</organism>
<protein>
    <submittedName>
        <fullName evidence="1">Uncharacterized protein</fullName>
    </submittedName>
</protein>
<comment type="caution">
    <text evidence="1">The sequence shown here is derived from an EMBL/GenBank/DDBJ whole genome shotgun (WGS) entry which is preliminary data.</text>
</comment>
<reference evidence="1 2" key="1">
    <citation type="submission" date="2016-02" db="EMBL/GenBank/DDBJ databases">
        <title>Genome analysis of coral dinoflagellate symbionts highlights evolutionary adaptations to a symbiotic lifestyle.</title>
        <authorList>
            <person name="Aranda M."/>
            <person name="Li Y."/>
            <person name="Liew Y.J."/>
            <person name="Baumgarten S."/>
            <person name="Simakov O."/>
            <person name="Wilson M."/>
            <person name="Piel J."/>
            <person name="Ashoor H."/>
            <person name="Bougouffa S."/>
            <person name="Bajic V.B."/>
            <person name="Ryu T."/>
            <person name="Ravasi T."/>
            <person name="Bayer T."/>
            <person name="Micklem G."/>
            <person name="Kim H."/>
            <person name="Bhak J."/>
            <person name="Lajeunesse T.C."/>
            <person name="Voolstra C.R."/>
        </authorList>
    </citation>
    <scope>NUCLEOTIDE SEQUENCE [LARGE SCALE GENOMIC DNA]</scope>
    <source>
        <strain evidence="1 2">CCMP2467</strain>
    </source>
</reference>
<accession>A0A1Q9CPQ9</accession>
<proteinExistence type="predicted"/>
<sequence length="524" mass="57004">MPAKLGSSWEEWVRRQELVLTCALPSGHSDVPLVVPRQDAKAVLITDSSGQILSYCEDEFLKDSRVQILWLQISLGSDDEAGRTIYLYTASKLASMSTTPDSPHRRHLESAAAVPCRCPEQCLILADFFSASGTATGSWVAFFDVEAAARSVSILPAQSVGDQKPAGRALKLDPCNGRLALRRRFASIQPCTGRQLYIRIFFHDEGEESAHWFGIACKHGTCAVGVSATSHQYMVANGTCPGALPGTQNVTQGSPACLHRSRGWHVFEVVFEESMVSVAVDGRGVFAGIAKGARQASDDHLWIIAQTGAASSWAALEVFQIPSACLLPSWRLGRKRCPPDSSSGPWEVRSEELGQWMDDCHGQIWKVFVSDGSPASPCGKSLDVTESAALPGINDLGHVPFNSAVECRSPHTRQVRSKTPSYLCLPQQVSQSEILSNLEFVVKCGGGFLNSRDFQKRHGNIDKFTSPASFSRKKHQSSSQDAILRLVSVRSQGSLRLRELRAFREGSYKLPSSTPGASRPSTSQ</sequence>
<keyword evidence="2" id="KW-1185">Reference proteome</keyword>
<evidence type="ECO:0000313" key="2">
    <source>
        <dbReference type="Proteomes" id="UP000186817"/>
    </source>
</evidence>
<dbReference type="AlphaFoldDB" id="A0A1Q9CPQ9"/>
<dbReference type="Proteomes" id="UP000186817">
    <property type="component" value="Unassembled WGS sequence"/>
</dbReference>
<dbReference type="OrthoDB" id="410919at2759"/>
<name>A0A1Q9CPQ9_SYMMI</name>
<evidence type="ECO:0000313" key="1">
    <source>
        <dbReference type="EMBL" id="OLP84933.1"/>
    </source>
</evidence>
<gene>
    <name evidence="1" type="ORF">AK812_SmicGene34132</name>
</gene>